<reference evidence="1 2" key="1">
    <citation type="submission" date="2023-08" db="EMBL/GenBank/DDBJ databases">
        <title>The whole genome sequence of Lysobacter yananisis.</title>
        <authorList>
            <person name="Sun H."/>
        </authorList>
    </citation>
    <scope>NUCLEOTIDE SEQUENCE [LARGE SCALE GENOMIC DNA]</scope>
    <source>
        <strain evidence="1 2">SNNU513</strain>
    </source>
</reference>
<protein>
    <submittedName>
        <fullName evidence="1">Uncharacterized protein</fullName>
    </submittedName>
</protein>
<sequence>MFEPENEGRGVDSFHLDAGAIVVDRPSTFSLPAPPRFKFEKTVIFC</sequence>
<dbReference type="Proteomes" id="UP001229313">
    <property type="component" value="Chromosome"/>
</dbReference>
<name>A0ABY9PAW7_9GAMM</name>
<gene>
    <name evidence="1" type="ORF">RDV84_01490</name>
</gene>
<proteinExistence type="predicted"/>
<evidence type="ECO:0000313" key="2">
    <source>
        <dbReference type="Proteomes" id="UP001229313"/>
    </source>
</evidence>
<organism evidence="1 2">
    <name type="scientific">Lysobacter yananisis</name>
    <dbReference type="NCBI Taxonomy" id="1003114"/>
    <lineage>
        <taxon>Bacteria</taxon>
        <taxon>Pseudomonadati</taxon>
        <taxon>Pseudomonadota</taxon>
        <taxon>Gammaproteobacteria</taxon>
        <taxon>Lysobacterales</taxon>
        <taxon>Lysobacteraceae</taxon>
        <taxon>Lysobacter</taxon>
    </lineage>
</organism>
<dbReference type="EMBL" id="CP133568">
    <property type="protein sequence ID" value="WMT03553.1"/>
    <property type="molecule type" value="Genomic_DNA"/>
</dbReference>
<accession>A0ABY9PAW7</accession>
<dbReference type="RefSeq" id="WP_309152245.1">
    <property type="nucleotide sequence ID" value="NZ_CP133568.1"/>
</dbReference>
<evidence type="ECO:0000313" key="1">
    <source>
        <dbReference type="EMBL" id="WMT03553.1"/>
    </source>
</evidence>
<keyword evidence="2" id="KW-1185">Reference proteome</keyword>